<feature type="domain" description="Nudix hydrolase" evidence="6">
    <location>
        <begin position="71"/>
        <end position="199"/>
    </location>
</feature>
<evidence type="ECO:0000256" key="4">
    <source>
        <dbReference type="RuleBase" id="RU003476"/>
    </source>
</evidence>
<protein>
    <recommendedName>
        <fullName evidence="6">Nudix hydrolase domain-containing protein</fullName>
    </recommendedName>
</protein>
<dbReference type="PRINTS" id="PR00502">
    <property type="entry name" value="NUDIXFAMILY"/>
</dbReference>
<dbReference type="InterPro" id="IPR000086">
    <property type="entry name" value="NUDIX_hydrolase_dom"/>
</dbReference>
<evidence type="ECO:0000313" key="8">
    <source>
        <dbReference type="Proteomes" id="UP001501710"/>
    </source>
</evidence>
<name>A0ABP8CP91_9ACTN</name>
<evidence type="ECO:0000256" key="2">
    <source>
        <dbReference type="ARBA" id="ARBA00005582"/>
    </source>
</evidence>
<dbReference type="InterPro" id="IPR020476">
    <property type="entry name" value="Nudix_hydrolase"/>
</dbReference>
<dbReference type="RefSeq" id="WP_344906889.1">
    <property type="nucleotide sequence ID" value="NZ_BAABAS010000029.1"/>
</dbReference>
<dbReference type="PROSITE" id="PS51462">
    <property type="entry name" value="NUDIX"/>
    <property type="match status" value="1"/>
</dbReference>
<evidence type="ECO:0000259" key="6">
    <source>
        <dbReference type="PROSITE" id="PS51462"/>
    </source>
</evidence>
<dbReference type="PROSITE" id="PS00893">
    <property type="entry name" value="NUDIX_BOX"/>
    <property type="match status" value="1"/>
</dbReference>
<feature type="region of interest" description="Disordered" evidence="5">
    <location>
        <begin position="107"/>
        <end position="127"/>
    </location>
</feature>
<sequence>MTTPHEEYERLRGERPDLFANPPGAWTAILDDFPTEGGPYGVRYRDDYILLLRDPVRFPDGRTGGYMRALHAHGEGGAAVLATCEGGVVLLRHFRHATRQWHWEIPRGYPEPGETPEQTANRELREETGVPARSMTFLGDFYADTGAAGSKVGLFWAEVDRPHASHSEEGIDRVELVPPERIDLMLGRGEITDSFTLAALLHAGVRGLAPFSSRPVRRAAAETG</sequence>
<comment type="cofactor">
    <cofactor evidence="1">
        <name>Mg(2+)</name>
        <dbReference type="ChEBI" id="CHEBI:18420"/>
    </cofactor>
</comment>
<keyword evidence="8" id="KW-1185">Reference proteome</keyword>
<dbReference type="PANTHER" id="PTHR11839">
    <property type="entry name" value="UDP/ADP-SUGAR PYROPHOSPHATASE"/>
    <property type="match status" value="1"/>
</dbReference>
<dbReference type="Gene3D" id="3.90.79.10">
    <property type="entry name" value="Nucleoside Triphosphate Pyrophosphohydrolase"/>
    <property type="match status" value="1"/>
</dbReference>
<reference evidence="8" key="1">
    <citation type="journal article" date="2019" name="Int. J. Syst. Evol. Microbiol.">
        <title>The Global Catalogue of Microorganisms (GCM) 10K type strain sequencing project: providing services to taxonomists for standard genome sequencing and annotation.</title>
        <authorList>
            <consortium name="The Broad Institute Genomics Platform"/>
            <consortium name="The Broad Institute Genome Sequencing Center for Infectious Disease"/>
            <person name="Wu L."/>
            <person name="Ma J."/>
        </authorList>
    </citation>
    <scope>NUCLEOTIDE SEQUENCE [LARGE SCALE GENOMIC DNA]</scope>
    <source>
        <strain evidence="8">JCM 17440</strain>
    </source>
</reference>
<evidence type="ECO:0000256" key="1">
    <source>
        <dbReference type="ARBA" id="ARBA00001946"/>
    </source>
</evidence>
<dbReference type="EMBL" id="BAABAS010000029">
    <property type="protein sequence ID" value="GAA4241754.1"/>
    <property type="molecule type" value="Genomic_DNA"/>
</dbReference>
<comment type="caution">
    <text evidence="7">The sequence shown here is derived from an EMBL/GenBank/DDBJ whole genome shotgun (WGS) entry which is preliminary data.</text>
</comment>
<dbReference type="PANTHER" id="PTHR11839:SF18">
    <property type="entry name" value="NUDIX HYDROLASE DOMAIN-CONTAINING PROTEIN"/>
    <property type="match status" value="1"/>
</dbReference>
<keyword evidence="3 4" id="KW-0378">Hydrolase</keyword>
<organism evidence="7 8">
    <name type="scientific">Actinomadura meridiana</name>
    <dbReference type="NCBI Taxonomy" id="559626"/>
    <lineage>
        <taxon>Bacteria</taxon>
        <taxon>Bacillati</taxon>
        <taxon>Actinomycetota</taxon>
        <taxon>Actinomycetes</taxon>
        <taxon>Streptosporangiales</taxon>
        <taxon>Thermomonosporaceae</taxon>
        <taxon>Actinomadura</taxon>
    </lineage>
</organism>
<dbReference type="Proteomes" id="UP001501710">
    <property type="component" value="Unassembled WGS sequence"/>
</dbReference>
<proteinExistence type="inferred from homology"/>
<dbReference type="InterPro" id="IPR020084">
    <property type="entry name" value="NUDIX_hydrolase_CS"/>
</dbReference>
<evidence type="ECO:0000256" key="5">
    <source>
        <dbReference type="SAM" id="MobiDB-lite"/>
    </source>
</evidence>
<comment type="similarity">
    <text evidence="2 4">Belongs to the Nudix hydrolase family.</text>
</comment>
<dbReference type="InterPro" id="IPR015797">
    <property type="entry name" value="NUDIX_hydrolase-like_dom_sf"/>
</dbReference>
<evidence type="ECO:0000313" key="7">
    <source>
        <dbReference type="EMBL" id="GAA4241754.1"/>
    </source>
</evidence>
<dbReference type="Pfam" id="PF00293">
    <property type="entry name" value="NUDIX"/>
    <property type="match status" value="1"/>
</dbReference>
<dbReference type="CDD" id="cd03424">
    <property type="entry name" value="NUDIX_ADPRase_Nudt5_UGPPase_Nudt14"/>
    <property type="match status" value="1"/>
</dbReference>
<gene>
    <name evidence="7" type="ORF">GCM10022254_71890</name>
</gene>
<accession>A0ABP8CP91</accession>
<evidence type="ECO:0000256" key="3">
    <source>
        <dbReference type="ARBA" id="ARBA00022801"/>
    </source>
</evidence>
<dbReference type="SUPFAM" id="SSF55811">
    <property type="entry name" value="Nudix"/>
    <property type="match status" value="1"/>
</dbReference>